<dbReference type="Proteomes" id="UP001482620">
    <property type="component" value="Unassembled WGS sequence"/>
</dbReference>
<evidence type="ECO:0008006" key="4">
    <source>
        <dbReference type="Google" id="ProtNLM"/>
    </source>
</evidence>
<evidence type="ECO:0000313" key="3">
    <source>
        <dbReference type="Proteomes" id="UP001482620"/>
    </source>
</evidence>
<name>A0ABV0T361_9TELE</name>
<keyword evidence="1" id="KW-0472">Membrane</keyword>
<keyword evidence="1" id="KW-0812">Transmembrane</keyword>
<evidence type="ECO:0000256" key="1">
    <source>
        <dbReference type="SAM" id="Phobius"/>
    </source>
</evidence>
<protein>
    <recommendedName>
        <fullName evidence="4">Secreted protein</fullName>
    </recommendedName>
</protein>
<reference evidence="2 3" key="1">
    <citation type="submission" date="2021-06" db="EMBL/GenBank/DDBJ databases">
        <authorList>
            <person name="Palmer J.M."/>
        </authorList>
    </citation>
    <scope>NUCLEOTIDE SEQUENCE [LARGE SCALE GENOMIC DNA]</scope>
    <source>
        <strain evidence="3">if_2019</strain>
        <tissue evidence="2">Muscle</tissue>
    </source>
</reference>
<gene>
    <name evidence="2" type="ORF">ILYODFUR_028263</name>
</gene>
<comment type="caution">
    <text evidence="2">The sequence shown here is derived from an EMBL/GenBank/DDBJ whole genome shotgun (WGS) entry which is preliminary data.</text>
</comment>
<feature type="transmembrane region" description="Helical" evidence="1">
    <location>
        <begin position="76"/>
        <end position="94"/>
    </location>
</feature>
<keyword evidence="1" id="KW-1133">Transmembrane helix</keyword>
<dbReference type="EMBL" id="JAHRIQ010015420">
    <property type="protein sequence ID" value="MEQ2226521.1"/>
    <property type="molecule type" value="Genomic_DNA"/>
</dbReference>
<organism evidence="2 3">
    <name type="scientific">Ilyodon furcidens</name>
    <name type="common">goldbreast splitfin</name>
    <dbReference type="NCBI Taxonomy" id="33524"/>
    <lineage>
        <taxon>Eukaryota</taxon>
        <taxon>Metazoa</taxon>
        <taxon>Chordata</taxon>
        <taxon>Craniata</taxon>
        <taxon>Vertebrata</taxon>
        <taxon>Euteleostomi</taxon>
        <taxon>Actinopterygii</taxon>
        <taxon>Neopterygii</taxon>
        <taxon>Teleostei</taxon>
        <taxon>Neoteleostei</taxon>
        <taxon>Acanthomorphata</taxon>
        <taxon>Ovalentaria</taxon>
        <taxon>Atherinomorphae</taxon>
        <taxon>Cyprinodontiformes</taxon>
        <taxon>Goodeidae</taxon>
        <taxon>Ilyodon</taxon>
    </lineage>
</organism>
<proteinExistence type="predicted"/>
<evidence type="ECO:0000313" key="2">
    <source>
        <dbReference type="EMBL" id="MEQ2226521.1"/>
    </source>
</evidence>
<keyword evidence="3" id="KW-1185">Reference proteome</keyword>
<accession>A0ABV0T361</accession>
<sequence>MLHSDQQIIVARMFTCAIYFFLLLDSLNACTYNGLLLQAAARSAWPPHRFEVDSVLQSHHAGYAAPQMLMAHSQPLMGTSCISMSACCFLSLWLPTYMVI</sequence>